<protein>
    <submittedName>
        <fullName evidence="2 4">Uncharacterized protein</fullName>
    </submittedName>
</protein>
<dbReference type="AlphaFoldDB" id="A0A0N5CZX6"/>
<reference evidence="4" key="1">
    <citation type="submission" date="2017-02" db="UniProtKB">
        <authorList>
            <consortium name="WormBaseParasite"/>
        </authorList>
    </citation>
    <scope>IDENTIFICATION</scope>
</reference>
<dbReference type="EMBL" id="UYYF01004386">
    <property type="protein sequence ID" value="VDN03377.1"/>
    <property type="molecule type" value="Genomic_DNA"/>
</dbReference>
<keyword evidence="3" id="KW-1185">Reference proteome</keyword>
<accession>A0A0N5CZX6</accession>
<organism evidence="4">
    <name type="scientific">Thelazia callipaeda</name>
    <name type="common">Oriental eyeworm</name>
    <name type="synonym">Parasitic nematode</name>
    <dbReference type="NCBI Taxonomy" id="103827"/>
    <lineage>
        <taxon>Eukaryota</taxon>
        <taxon>Metazoa</taxon>
        <taxon>Ecdysozoa</taxon>
        <taxon>Nematoda</taxon>
        <taxon>Chromadorea</taxon>
        <taxon>Rhabditida</taxon>
        <taxon>Spirurina</taxon>
        <taxon>Spiruromorpha</taxon>
        <taxon>Thelazioidea</taxon>
        <taxon>Thelaziidae</taxon>
        <taxon>Thelazia</taxon>
    </lineage>
</organism>
<evidence type="ECO:0000256" key="1">
    <source>
        <dbReference type="SAM" id="SignalP"/>
    </source>
</evidence>
<dbReference type="OMA" id="SYMRFGR"/>
<evidence type="ECO:0000313" key="2">
    <source>
        <dbReference type="EMBL" id="VDN03377.1"/>
    </source>
</evidence>
<evidence type="ECO:0000313" key="4">
    <source>
        <dbReference type="WBParaSite" id="TCLT_0000606901-mRNA-1"/>
    </source>
</evidence>
<dbReference type="Proteomes" id="UP000276776">
    <property type="component" value="Unassembled WGS sequence"/>
</dbReference>
<proteinExistence type="predicted"/>
<dbReference type="OrthoDB" id="5813613at2759"/>
<name>A0A0N5CZX6_THECL</name>
<feature type="signal peptide" evidence="1">
    <location>
        <begin position="1"/>
        <end position="23"/>
    </location>
</feature>
<reference evidence="2 3" key="2">
    <citation type="submission" date="2018-11" db="EMBL/GenBank/DDBJ databases">
        <authorList>
            <consortium name="Pathogen Informatics"/>
        </authorList>
    </citation>
    <scope>NUCLEOTIDE SEQUENCE [LARGE SCALE GENOMIC DNA]</scope>
</reference>
<dbReference type="STRING" id="103827.A0A0N5CZX6"/>
<keyword evidence="1" id="KW-0732">Signal</keyword>
<gene>
    <name evidence="2" type="ORF">TCLT_LOCUS6058</name>
</gene>
<dbReference type="WBParaSite" id="TCLT_0000606901-mRNA-1">
    <property type="protein sequence ID" value="TCLT_0000606901-mRNA-1"/>
    <property type="gene ID" value="TCLT_0000606901"/>
</dbReference>
<evidence type="ECO:0000313" key="3">
    <source>
        <dbReference type="Proteomes" id="UP000276776"/>
    </source>
</evidence>
<feature type="chain" id="PRO_5043126502" evidence="1">
    <location>
        <begin position="24"/>
        <end position="115"/>
    </location>
</feature>
<sequence>MVSMLSPILITMIIFGGLKIGECILMNENESEITEEDLRVLCQLHLLNKLCYEHAVEKRKSAYMRFGRSYHALPRTDLSAMAKRKSAYMRFGKRLSNYNNEEIHDQVKRKSAYMR</sequence>